<sequence>MSIRRSMTYDMPMTLQQCCLDFICNNLDVLCQEIPLPRSVNVKRVFKNSDVFLADAISEEFLKTLCEKKKLNDETLSLFDHNFMNLKRVCIKDAKLSSAGLRILKAQKIVELKVSGLENVTVNDVMCCLGKWTLSNLKTLHLSNLKLILSPKTFAFGSCLNTTDLAVNISTLRRLQCLDVSHTEFNMSGLEIIAHELPCLEVLNISCTYVTDISPLRNCRDRLKCLSMYHLKIYADIVPVLAELTELVHLDVSYDSYSITRPGINLDRFKFKVCDLLSRIHYLPNLTSLDISGNEGLKESILMEFLKYHSDIRFLGLALTQACRCTCFLGDTDAEFKADITVTGGANERQLLECLRRYANRPNYIKYALSRLFTLTRVMTEPREDILKLILLTMKQNTYHPGVQEAAISCIFNLLKSEEGPNVHPSCLKDIARNTLHAMTHFPRHEQVENFANRKNLNDETPIIPQLTAIVIMLYMLGKVVDCNPNSVPYDGPGS</sequence>
<reference evidence="2 3" key="1">
    <citation type="submission" date="2024-11" db="EMBL/GenBank/DDBJ databases">
        <title>Chromosome-level genome assembly of the freshwater bivalve Anodonta woodiana.</title>
        <authorList>
            <person name="Chen X."/>
        </authorList>
    </citation>
    <scope>NUCLEOTIDE SEQUENCE [LARGE SCALE GENOMIC DNA]</scope>
    <source>
        <strain evidence="2">MN2024</strain>
        <tissue evidence="2">Gills</tissue>
    </source>
</reference>
<dbReference type="Gene3D" id="3.80.10.10">
    <property type="entry name" value="Ribonuclease Inhibitor"/>
    <property type="match status" value="1"/>
</dbReference>
<dbReference type="Pfam" id="PF25013">
    <property type="entry name" value="LRR_Zer-1"/>
    <property type="match status" value="1"/>
</dbReference>
<dbReference type="SUPFAM" id="SSF52047">
    <property type="entry name" value="RNI-like"/>
    <property type="match status" value="1"/>
</dbReference>
<dbReference type="InterPro" id="IPR056845">
    <property type="entry name" value="LRR_Zer-1"/>
</dbReference>
<name>A0ABD3XNC6_SINWO</name>
<keyword evidence="3" id="KW-1185">Reference proteome</keyword>
<organism evidence="2 3">
    <name type="scientific">Sinanodonta woodiana</name>
    <name type="common">Chinese pond mussel</name>
    <name type="synonym">Anodonta woodiana</name>
    <dbReference type="NCBI Taxonomy" id="1069815"/>
    <lineage>
        <taxon>Eukaryota</taxon>
        <taxon>Metazoa</taxon>
        <taxon>Spiralia</taxon>
        <taxon>Lophotrochozoa</taxon>
        <taxon>Mollusca</taxon>
        <taxon>Bivalvia</taxon>
        <taxon>Autobranchia</taxon>
        <taxon>Heteroconchia</taxon>
        <taxon>Palaeoheterodonta</taxon>
        <taxon>Unionida</taxon>
        <taxon>Unionoidea</taxon>
        <taxon>Unionidae</taxon>
        <taxon>Unioninae</taxon>
        <taxon>Sinanodonta</taxon>
    </lineage>
</organism>
<protein>
    <recommendedName>
        <fullName evidence="1">Zer-1-like leucine-rich repeats region domain-containing protein</fullName>
    </recommendedName>
</protein>
<accession>A0ABD3XNC6</accession>
<dbReference type="InterPro" id="IPR032675">
    <property type="entry name" value="LRR_dom_sf"/>
</dbReference>
<dbReference type="Proteomes" id="UP001634394">
    <property type="component" value="Unassembled WGS sequence"/>
</dbReference>
<dbReference type="PANTHER" id="PTHR12904">
    <property type="match status" value="1"/>
</dbReference>
<gene>
    <name evidence="2" type="ORF">ACJMK2_027125</name>
</gene>
<dbReference type="AlphaFoldDB" id="A0ABD3XNC6"/>
<comment type="caution">
    <text evidence="2">The sequence shown here is derived from an EMBL/GenBank/DDBJ whole genome shotgun (WGS) entry which is preliminary data.</text>
</comment>
<evidence type="ECO:0000313" key="3">
    <source>
        <dbReference type="Proteomes" id="UP001634394"/>
    </source>
</evidence>
<dbReference type="InterPro" id="IPR051341">
    <property type="entry name" value="Zyg-11_UBL_adapter"/>
</dbReference>
<evidence type="ECO:0000313" key="2">
    <source>
        <dbReference type="EMBL" id="KAL3887175.1"/>
    </source>
</evidence>
<feature type="domain" description="Zer-1-like leucine-rich repeats region" evidence="1">
    <location>
        <begin position="193"/>
        <end position="294"/>
    </location>
</feature>
<dbReference type="PANTHER" id="PTHR12904:SF22">
    <property type="entry name" value="ZYG-11 FAMILY MEMBER B, CELL CYCLE REGULATOR"/>
    <property type="match status" value="1"/>
</dbReference>
<evidence type="ECO:0000259" key="1">
    <source>
        <dbReference type="Pfam" id="PF25013"/>
    </source>
</evidence>
<dbReference type="EMBL" id="JBJQND010000002">
    <property type="protein sequence ID" value="KAL3887175.1"/>
    <property type="molecule type" value="Genomic_DNA"/>
</dbReference>
<proteinExistence type="predicted"/>